<reference evidence="4" key="1">
    <citation type="submission" date="2023-12" db="EMBL/GenBank/DDBJ databases">
        <title>Dolosigranulum savutii sp. nov. isolated from human upper respiratory samples collected in Botswana.</title>
        <authorList>
            <person name="Kelly M.S."/>
        </authorList>
    </citation>
    <scope>NUCLEOTIDE SEQUENCE</scope>
    <source>
        <strain evidence="5">MSK294</strain>
        <strain evidence="4">MSK433</strain>
    </source>
</reference>
<organism evidence="4">
    <name type="scientific">Dolosigranulum savutiense</name>
    <dbReference type="NCBI Taxonomy" id="3110288"/>
    <lineage>
        <taxon>Bacteria</taxon>
        <taxon>Bacillati</taxon>
        <taxon>Bacillota</taxon>
        <taxon>Bacilli</taxon>
        <taxon>Lactobacillales</taxon>
        <taxon>Carnobacteriaceae</taxon>
        <taxon>Dolosigranulum</taxon>
    </lineage>
</organism>
<feature type="coiled-coil region" evidence="1">
    <location>
        <begin position="53"/>
        <end position="208"/>
    </location>
</feature>
<dbReference type="InterPro" id="IPR036785">
    <property type="entry name" value="YkyA-like_sf"/>
</dbReference>
<dbReference type="Gene3D" id="1.10.287.1490">
    <property type="match status" value="1"/>
</dbReference>
<evidence type="ECO:0000313" key="5">
    <source>
        <dbReference type="EMBL" id="XBC49812.1"/>
    </source>
</evidence>
<dbReference type="InterPro" id="IPR025164">
    <property type="entry name" value="Toastrack_DUF4097"/>
</dbReference>
<evidence type="ECO:0000313" key="4">
    <source>
        <dbReference type="EMBL" id="XBC46414.1"/>
    </source>
</evidence>
<keyword evidence="1" id="KW-0175">Coiled coil</keyword>
<sequence>MNERERILDLVRQGVLSTDEGLELLENLAKQENKRMEAREFDKDMATEMSATEADNQDEVTDYQQELEELANEMTQYSAELDRLNASITQQKQKRQAVKVELDQLKAQAASQYTQALEKQQDRLADLREELILVQAIDEVDNHHEVASLREEIQAREEQLMELKEASYEATEQMIELEEELQEIDQELAELDEEKRELSDELNSLKMRKWSTKAKEVTSQFDFSPDEWKEDTEKALKKAGQTVGSASKDLGELIKTTIESARGLFDNFEWSEQVIKVPTLASDSFDKEWIIAENPTILDFKNANGNISFESTTDEQMRISANITIYGKYDEPTVEEAFAVRHQYAVDEDKLTFHIPNKRIKADIIVALPKQTYDYLTVNVLNGNISLSHIDLKDLYMKSTNGDFKLNKIKATMIEIKGTQGDIYQKDIDVQDLIISTVSGNIQIKGDVISSVLTTTNGDIRTTLFSPEATQLEATTVNGNVKVALPSTSDIDVEGKAAFGKVKSRLNHVEEDPNGKKNFRSFKRLKYGNPMTVQAKTTSGSVYFKDTEKVGGSDEA</sequence>
<dbReference type="Pfam" id="PF22746">
    <property type="entry name" value="SHOCT-like_DUF2089-C"/>
    <property type="match status" value="1"/>
</dbReference>
<evidence type="ECO:0000256" key="1">
    <source>
        <dbReference type="SAM" id="Coils"/>
    </source>
</evidence>
<dbReference type="InterPro" id="IPR058219">
    <property type="entry name" value="LiaX"/>
</dbReference>
<dbReference type="Pfam" id="PF13349">
    <property type="entry name" value="DUF4097"/>
    <property type="match status" value="1"/>
</dbReference>
<dbReference type="NCBIfam" id="NF038025">
    <property type="entry name" value="dapto_LiaX"/>
    <property type="match status" value="1"/>
</dbReference>
<accession>A0AB74TRV5</accession>
<dbReference type="AlphaFoldDB" id="A0AB74TRV5"/>
<feature type="domain" description="DUF4097" evidence="2">
    <location>
        <begin position="298"/>
        <end position="540"/>
    </location>
</feature>
<evidence type="ECO:0000259" key="3">
    <source>
        <dbReference type="Pfam" id="PF22746"/>
    </source>
</evidence>
<evidence type="ECO:0000259" key="2">
    <source>
        <dbReference type="Pfam" id="PF13349"/>
    </source>
</evidence>
<gene>
    <name evidence="4" type="primary">liaX</name>
    <name evidence="5" type="ORF">VUQ06_00910</name>
    <name evidence="4" type="ORF">VUQ08_02020</name>
</gene>
<feature type="domain" description="YvlB/LiaX N-terminal" evidence="3">
    <location>
        <begin position="2"/>
        <end position="31"/>
    </location>
</feature>
<dbReference type="KEGG" id="dst:VUQ06_00910"/>
<protein>
    <submittedName>
        <fullName evidence="4">Daptomycin-sensing surface protein LiaX</fullName>
    </submittedName>
</protein>
<proteinExistence type="predicted"/>
<dbReference type="RefSeq" id="WP_347300700.1">
    <property type="nucleotide sequence ID" value="NZ_CP142433.1"/>
</dbReference>
<name>A0AB74TRV5_9LACT</name>
<dbReference type="InterPro" id="IPR053959">
    <property type="entry name" value="YvlB/LiaX_N"/>
</dbReference>
<dbReference type="EMBL" id="CP142433">
    <property type="protein sequence ID" value="XBC46414.1"/>
    <property type="molecule type" value="Genomic_DNA"/>
</dbReference>
<dbReference type="EMBL" id="CP142435">
    <property type="protein sequence ID" value="XBC49812.1"/>
    <property type="molecule type" value="Genomic_DNA"/>
</dbReference>
<dbReference type="SUPFAM" id="SSF140423">
    <property type="entry name" value="MW0975(SA0943)-like"/>
    <property type="match status" value="1"/>
</dbReference>